<name>A0A2N7WSQ6_9BURK</name>
<organism evidence="2 5">
    <name type="scientific">Paraburkholderia rhynchosiae</name>
    <dbReference type="NCBI Taxonomy" id="487049"/>
    <lineage>
        <taxon>Bacteria</taxon>
        <taxon>Pseudomonadati</taxon>
        <taxon>Pseudomonadota</taxon>
        <taxon>Betaproteobacteria</taxon>
        <taxon>Burkholderiales</taxon>
        <taxon>Burkholderiaceae</taxon>
        <taxon>Paraburkholderia</taxon>
    </lineage>
</organism>
<keyword evidence="4" id="KW-1185">Reference proteome</keyword>
<sequence length="147" mass="15710">MLLSDGELARLDGVAPFLESEARTSLTFAPEYEVTAELQAHLQPGLRVRAPAVHAAARAPDSDSNPDPDKPPYPLNLFVGLPLDELRNLAHADDMAREAMIARFGATFAPRLLRAIETGTPGAINLDAGVQNEPGTLSVMLEALSEL</sequence>
<dbReference type="Proteomes" id="UP000494205">
    <property type="component" value="Unassembled WGS sequence"/>
</dbReference>
<feature type="region of interest" description="Disordered" evidence="1">
    <location>
        <begin position="52"/>
        <end position="73"/>
    </location>
</feature>
<evidence type="ECO:0000256" key="1">
    <source>
        <dbReference type="SAM" id="MobiDB-lite"/>
    </source>
</evidence>
<dbReference type="RefSeq" id="WP_102631470.1">
    <property type="nucleotide sequence ID" value="NZ_CADIJZ010000007.1"/>
</dbReference>
<dbReference type="Proteomes" id="UP000235659">
    <property type="component" value="Unassembled WGS sequence"/>
</dbReference>
<accession>A0A2N7WSQ6</accession>
<gene>
    <name evidence="3" type="ORF">C0Z16_07125</name>
    <name evidence="2" type="ORF">LMG27174_02438</name>
</gene>
<feature type="compositionally biased region" description="Low complexity" evidence="1">
    <location>
        <begin position="52"/>
        <end position="65"/>
    </location>
</feature>
<dbReference type="EMBL" id="CADIJZ010000007">
    <property type="protein sequence ID" value="CAB3676883.1"/>
    <property type="molecule type" value="Genomic_DNA"/>
</dbReference>
<reference evidence="3 4" key="1">
    <citation type="submission" date="2018-01" db="EMBL/GenBank/DDBJ databases">
        <title>Whole genome analyses suggest that Burkholderia sensu lato contains two further novel genera in the rhizoxinica-symbiotica group Mycetohabitans gen. nov., and Trinickia gen. nov.: implications for the evolution of diazotrophy and nodulation in the Burkholderiaceae.</title>
        <authorList>
            <person name="Estrada-de los Santos P."/>
            <person name="Palmer M."/>
            <person name="Chavez-Ramirez B."/>
            <person name="Beukes C."/>
            <person name="Steenkamp E.T."/>
            <person name="Hirsch A.M."/>
            <person name="Manyaka P."/>
            <person name="Maluk M."/>
            <person name="Lafos M."/>
            <person name="Crook M."/>
            <person name="Gross E."/>
            <person name="Simon M.F."/>
            <person name="Bueno dos Reis Junior F."/>
            <person name="Poole P.S."/>
            <person name="Venter S.N."/>
            <person name="James E.K."/>
        </authorList>
    </citation>
    <scope>NUCLEOTIDE SEQUENCE [LARGE SCALE GENOMIC DNA]</scope>
    <source>
        <strain evidence="3 4">WSM 3937</strain>
    </source>
</reference>
<evidence type="ECO:0000313" key="2">
    <source>
        <dbReference type="EMBL" id="CAB3676883.1"/>
    </source>
</evidence>
<dbReference type="OrthoDB" id="9006000at2"/>
<evidence type="ECO:0000313" key="4">
    <source>
        <dbReference type="Proteomes" id="UP000235659"/>
    </source>
</evidence>
<protein>
    <submittedName>
        <fullName evidence="2">Uncharacterized protein</fullName>
    </submittedName>
</protein>
<dbReference type="EMBL" id="PNXY01000004">
    <property type="protein sequence ID" value="PMS32371.1"/>
    <property type="molecule type" value="Genomic_DNA"/>
</dbReference>
<dbReference type="AlphaFoldDB" id="A0A2N7WSQ6"/>
<evidence type="ECO:0000313" key="3">
    <source>
        <dbReference type="EMBL" id="PMS32371.1"/>
    </source>
</evidence>
<evidence type="ECO:0000313" key="5">
    <source>
        <dbReference type="Proteomes" id="UP000494205"/>
    </source>
</evidence>
<reference evidence="2 5" key="2">
    <citation type="submission" date="2020-04" db="EMBL/GenBank/DDBJ databases">
        <authorList>
            <person name="De Canck E."/>
        </authorList>
    </citation>
    <scope>NUCLEOTIDE SEQUENCE [LARGE SCALE GENOMIC DNA]</scope>
    <source>
        <strain evidence="2 5">LMG 27174</strain>
    </source>
</reference>
<proteinExistence type="predicted"/>